<dbReference type="GeneID" id="70134574"/>
<dbReference type="EMBL" id="JAGPXC010000004">
    <property type="protein sequence ID" value="KAH6654898.1"/>
    <property type="molecule type" value="Genomic_DNA"/>
</dbReference>
<evidence type="ECO:0000313" key="2">
    <source>
        <dbReference type="Proteomes" id="UP000758603"/>
    </source>
</evidence>
<dbReference type="Proteomes" id="UP000758603">
    <property type="component" value="Unassembled WGS sequence"/>
</dbReference>
<accession>A0A9P8UMH1</accession>
<dbReference type="PANTHER" id="PTHR21310:SF54">
    <property type="entry name" value="AMINOGLYCOSIDE PHOSPHOTRANSFERASE DOMAIN-CONTAINING PROTEIN"/>
    <property type="match status" value="1"/>
</dbReference>
<comment type="caution">
    <text evidence="1">The sequence shown here is derived from an EMBL/GenBank/DDBJ whole genome shotgun (WGS) entry which is preliminary data.</text>
</comment>
<name>A0A9P8UMH1_9PEZI</name>
<organism evidence="1 2">
    <name type="scientific">Truncatella angustata</name>
    <dbReference type="NCBI Taxonomy" id="152316"/>
    <lineage>
        <taxon>Eukaryota</taxon>
        <taxon>Fungi</taxon>
        <taxon>Dikarya</taxon>
        <taxon>Ascomycota</taxon>
        <taxon>Pezizomycotina</taxon>
        <taxon>Sordariomycetes</taxon>
        <taxon>Xylariomycetidae</taxon>
        <taxon>Amphisphaeriales</taxon>
        <taxon>Sporocadaceae</taxon>
        <taxon>Truncatella</taxon>
    </lineage>
</organism>
<keyword evidence="2" id="KW-1185">Reference proteome</keyword>
<dbReference type="PANTHER" id="PTHR21310">
    <property type="entry name" value="AMINOGLYCOSIDE PHOSPHOTRANSFERASE-RELATED-RELATED"/>
    <property type="match status" value="1"/>
</dbReference>
<protein>
    <recommendedName>
        <fullName evidence="3">Aminoglycoside phosphotransferase domain-containing protein</fullName>
    </recommendedName>
</protein>
<gene>
    <name evidence="1" type="ORF">BKA67DRAFT_636987</name>
</gene>
<dbReference type="AlphaFoldDB" id="A0A9P8UMH1"/>
<evidence type="ECO:0008006" key="3">
    <source>
        <dbReference type="Google" id="ProtNLM"/>
    </source>
</evidence>
<reference evidence="1" key="1">
    <citation type="journal article" date="2021" name="Nat. Commun.">
        <title>Genetic determinants of endophytism in the Arabidopsis root mycobiome.</title>
        <authorList>
            <person name="Mesny F."/>
            <person name="Miyauchi S."/>
            <person name="Thiergart T."/>
            <person name="Pickel B."/>
            <person name="Atanasova L."/>
            <person name="Karlsson M."/>
            <person name="Huettel B."/>
            <person name="Barry K.W."/>
            <person name="Haridas S."/>
            <person name="Chen C."/>
            <person name="Bauer D."/>
            <person name="Andreopoulos W."/>
            <person name="Pangilinan J."/>
            <person name="LaButti K."/>
            <person name="Riley R."/>
            <person name="Lipzen A."/>
            <person name="Clum A."/>
            <person name="Drula E."/>
            <person name="Henrissat B."/>
            <person name="Kohler A."/>
            <person name="Grigoriev I.V."/>
            <person name="Martin F.M."/>
            <person name="Hacquard S."/>
        </authorList>
    </citation>
    <scope>NUCLEOTIDE SEQUENCE</scope>
    <source>
        <strain evidence="1">MPI-SDFR-AT-0073</strain>
    </source>
</reference>
<sequence length="270" mass="30739">MSEVENLEASACLASPTSINTKIFPESSFFQERRGSTLPSPAEVRALNEASGHDRATSFNRPCPVVFPSLDMIVKYGADVTINEAETQALIRQLLHGQVPIPEVFGWAEERKQTFIYMAWVKGDTLQTRFANMDENERQAVCNELKGMVVYLTSTGSINKRPLNDIFVYPSPELAGLFLGSEAVQKFHDACDVDIGRPNPRVVAILDWGQSGWYPWYWEYCKAKRVGRLETCFVATIQEGWHTKYLPLIIDPVDDELYYHPWLYFMISKI</sequence>
<dbReference type="SUPFAM" id="SSF56112">
    <property type="entry name" value="Protein kinase-like (PK-like)"/>
    <property type="match status" value="1"/>
</dbReference>
<dbReference type="OrthoDB" id="5404599at2759"/>
<proteinExistence type="predicted"/>
<evidence type="ECO:0000313" key="1">
    <source>
        <dbReference type="EMBL" id="KAH6654898.1"/>
    </source>
</evidence>
<dbReference type="InterPro" id="IPR051678">
    <property type="entry name" value="AGP_Transferase"/>
</dbReference>
<dbReference type="InterPro" id="IPR011009">
    <property type="entry name" value="Kinase-like_dom_sf"/>
</dbReference>
<dbReference type="RefSeq" id="XP_045959168.1">
    <property type="nucleotide sequence ID" value="XM_046105683.1"/>
</dbReference>